<dbReference type="GO" id="GO:0061668">
    <property type="term" value="P:mitochondrial ribosome assembly"/>
    <property type="evidence" value="ECO:0007669"/>
    <property type="project" value="TreeGrafter"/>
</dbReference>
<gene>
    <name evidence="7" type="ORF">MNOR_LOCUS38105</name>
</gene>
<evidence type="ECO:0000313" key="7">
    <source>
        <dbReference type="EMBL" id="CAL4207591.1"/>
    </source>
</evidence>
<dbReference type="PANTHER" id="PTHR11266">
    <property type="entry name" value="PEROXISOMAL MEMBRANE PROTEIN 2, PXMP2 MPV17"/>
    <property type="match status" value="1"/>
</dbReference>
<evidence type="ECO:0000313" key="8">
    <source>
        <dbReference type="Proteomes" id="UP001497623"/>
    </source>
</evidence>
<evidence type="ECO:0008006" key="9">
    <source>
        <dbReference type="Google" id="ProtNLM"/>
    </source>
</evidence>
<dbReference type="GO" id="GO:0016020">
    <property type="term" value="C:membrane"/>
    <property type="evidence" value="ECO:0007669"/>
    <property type="project" value="UniProtKB-SubCell"/>
</dbReference>
<comment type="similarity">
    <text evidence="2 6">Belongs to the peroxisomal membrane protein PXMP2/4 family.</text>
</comment>
<dbReference type="Proteomes" id="UP001497623">
    <property type="component" value="Unassembled WGS sequence"/>
</dbReference>
<dbReference type="PANTHER" id="PTHR11266:SF8">
    <property type="entry name" value="MPV17-LIKE PROTEIN 2"/>
    <property type="match status" value="1"/>
</dbReference>
<organism evidence="7 8">
    <name type="scientific">Meganyctiphanes norvegica</name>
    <name type="common">Northern krill</name>
    <name type="synonym">Thysanopoda norvegica</name>
    <dbReference type="NCBI Taxonomy" id="48144"/>
    <lineage>
        <taxon>Eukaryota</taxon>
        <taxon>Metazoa</taxon>
        <taxon>Ecdysozoa</taxon>
        <taxon>Arthropoda</taxon>
        <taxon>Crustacea</taxon>
        <taxon>Multicrustacea</taxon>
        <taxon>Malacostraca</taxon>
        <taxon>Eumalacostraca</taxon>
        <taxon>Eucarida</taxon>
        <taxon>Euphausiacea</taxon>
        <taxon>Euphausiidae</taxon>
        <taxon>Meganyctiphanes</taxon>
    </lineage>
</organism>
<keyword evidence="5 6" id="KW-0472">Membrane</keyword>
<comment type="subcellular location">
    <subcellularLocation>
        <location evidence="1">Membrane</location>
        <topology evidence="1">Multi-pass membrane protein</topology>
    </subcellularLocation>
</comment>
<dbReference type="InterPro" id="IPR007248">
    <property type="entry name" value="Mpv17_PMP22"/>
</dbReference>
<accession>A0AAV2SIS1</accession>
<reference evidence="7 8" key="1">
    <citation type="submission" date="2024-05" db="EMBL/GenBank/DDBJ databases">
        <authorList>
            <person name="Wallberg A."/>
        </authorList>
    </citation>
    <scope>NUCLEOTIDE SEQUENCE [LARGE SCALE GENOMIC DNA]</scope>
</reference>
<keyword evidence="3 6" id="KW-0812">Transmembrane</keyword>
<evidence type="ECO:0000256" key="4">
    <source>
        <dbReference type="ARBA" id="ARBA00022989"/>
    </source>
</evidence>
<dbReference type="Pfam" id="PF04117">
    <property type="entry name" value="Mpv17_PMP22"/>
    <property type="match status" value="1"/>
</dbReference>
<dbReference type="GO" id="GO:0005739">
    <property type="term" value="C:mitochondrion"/>
    <property type="evidence" value="ECO:0007669"/>
    <property type="project" value="TreeGrafter"/>
</dbReference>
<evidence type="ECO:0000256" key="3">
    <source>
        <dbReference type="ARBA" id="ARBA00022692"/>
    </source>
</evidence>
<comment type="caution">
    <text evidence="7">The sequence shown here is derived from an EMBL/GenBank/DDBJ whole genome shotgun (WGS) entry which is preliminary data.</text>
</comment>
<evidence type="ECO:0000256" key="5">
    <source>
        <dbReference type="ARBA" id="ARBA00023136"/>
    </source>
</evidence>
<evidence type="ECO:0000256" key="2">
    <source>
        <dbReference type="ARBA" id="ARBA00006824"/>
    </source>
</evidence>
<dbReference type="EMBL" id="CAXKWB010083036">
    <property type="protein sequence ID" value="CAL4207591.1"/>
    <property type="molecule type" value="Genomic_DNA"/>
</dbReference>
<dbReference type="AlphaFoldDB" id="A0AAV2SIS1"/>
<keyword evidence="4 6" id="KW-1133">Transmembrane helix</keyword>
<keyword evidence="8" id="KW-1185">Reference proteome</keyword>
<feature type="non-terminal residue" evidence="7">
    <location>
        <position position="232"/>
    </location>
</feature>
<sequence>MQSPLVIRPKLIYVTYICEKKLFRDSSHGDTMLPGKFSLLRTCIESLMSHGNAVSTSNQTQTDLRNMHMPCKSLLCTLNIMYKILDSKLPGRSLKIVFKKLLVDQLIFSPMCLTAFFITLGVFQGGNFEEFKTNLQTKGLHLYYAEWVIWPPAQFINFCFLPTKFRVLYDNAISLMYDIYTSHVCYSSHVQNDENLYKDSNKENNNCINRIDISKKQIVLDNGKNLINDEWV</sequence>
<evidence type="ECO:0000256" key="6">
    <source>
        <dbReference type="RuleBase" id="RU363053"/>
    </source>
</evidence>
<name>A0AAV2SIS1_MEGNR</name>
<feature type="transmembrane region" description="Helical" evidence="6">
    <location>
        <begin position="101"/>
        <end position="123"/>
    </location>
</feature>
<proteinExistence type="inferred from homology"/>
<comment type="caution">
    <text evidence="6">Lacks conserved residue(s) required for the propagation of feature annotation.</text>
</comment>
<protein>
    <recommendedName>
        <fullName evidence="9">Mpv17-like protein 2</fullName>
    </recommendedName>
</protein>
<evidence type="ECO:0000256" key="1">
    <source>
        <dbReference type="ARBA" id="ARBA00004141"/>
    </source>
</evidence>